<evidence type="ECO:0000256" key="1">
    <source>
        <dbReference type="ARBA" id="ARBA00007606"/>
    </source>
</evidence>
<dbReference type="SUPFAM" id="SSF52200">
    <property type="entry name" value="Toll/Interleukin receptor TIR domain"/>
    <property type="match status" value="1"/>
</dbReference>
<dbReference type="InterPro" id="IPR035897">
    <property type="entry name" value="Toll_tir_struct_dom_sf"/>
</dbReference>
<comment type="similarity">
    <text evidence="1">Belongs to the leguminous lectin family.</text>
</comment>
<accession>A0A8T0I9A7</accession>
<evidence type="ECO:0000259" key="4">
    <source>
        <dbReference type="PROSITE" id="PS50104"/>
    </source>
</evidence>
<dbReference type="Pfam" id="PF00139">
    <property type="entry name" value="Lectin_legB"/>
    <property type="match status" value="1"/>
</dbReference>
<evidence type="ECO:0000256" key="2">
    <source>
        <dbReference type="ARBA" id="ARBA00022734"/>
    </source>
</evidence>
<dbReference type="SMART" id="SM00255">
    <property type="entry name" value="TIR"/>
    <property type="match status" value="1"/>
</dbReference>
<dbReference type="Gene3D" id="2.60.120.200">
    <property type="match status" value="1"/>
</dbReference>
<dbReference type="Gene3D" id="3.40.50.10140">
    <property type="entry name" value="Toll/interleukin-1 receptor homology (TIR) domain"/>
    <property type="match status" value="1"/>
</dbReference>
<reference evidence="5" key="1">
    <citation type="submission" date="2020-06" db="EMBL/GenBank/DDBJ databases">
        <title>WGS assembly of Ceratodon purpureus strain R40.</title>
        <authorList>
            <person name="Carey S.B."/>
            <person name="Jenkins J."/>
            <person name="Shu S."/>
            <person name="Lovell J.T."/>
            <person name="Sreedasyam A."/>
            <person name="Maumus F."/>
            <person name="Tiley G.P."/>
            <person name="Fernandez-Pozo N."/>
            <person name="Barry K."/>
            <person name="Chen C."/>
            <person name="Wang M."/>
            <person name="Lipzen A."/>
            <person name="Daum C."/>
            <person name="Saski C.A."/>
            <person name="Payton A.C."/>
            <person name="Mcbreen J.C."/>
            <person name="Conrad R.E."/>
            <person name="Kollar L.M."/>
            <person name="Olsson S."/>
            <person name="Huttunen S."/>
            <person name="Landis J.B."/>
            <person name="Wickett N.J."/>
            <person name="Johnson M.G."/>
            <person name="Rensing S.A."/>
            <person name="Grimwood J."/>
            <person name="Schmutz J."/>
            <person name="Mcdaniel S.F."/>
        </authorList>
    </citation>
    <scope>NUCLEOTIDE SEQUENCE</scope>
    <source>
        <strain evidence="5">R40</strain>
    </source>
</reference>
<keyword evidence="6" id="KW-1185">Reference proteome</keyword>
<dbReference type="InterPro" id="IPR000157">
    <property type="entry name" value="TIR_dom"/>
</dbReference>
<dbReference type="CDD" id="cd06899">
    <property type="entry name" value="lectin_legume_LecRK_Arcelin_ConA"/>
    <property type="match status" value="1"/>
</dbReference>
<dbReference type="AlphaFoldDB" id="A0A8T0I9A7"/>
<dbReference type="InterPro" id="IPR013320">
    <property type="entry name" value="ConA-like_dom_sf"/>
</dbReference>
<dbReference type="Pfam" id="PF01582">
    <property type="entry name" value="TIR"/>
    <property type="match status" value="1"/>
</dbReference>
<feature type="domain" description="TIR" evidence="4">
    <location>
        <begin position="332"/>
        <end position="510"/>
    </location>
</feature>
<gene>
    <name evidence="5" type="ORF">KC19_4G069000</name>
</gene>
<dbReference type="PANTHER" id="PTHR32401">
    <property type="entry name" value="CONCANAVALIN A-LIKE LECTIN FAMILY PROTEIN"/>
    <property type="match status" value="1"/>
</dbReference>
<dbReference type="Proteomes" id="UP000822688">
    <property type="component" value="Chromosome 4"/>
</dbReference>
<dbReference type="GO" id="GO:0030246">
    <property type="term" value="F:carbohydrate binding"/>
    <property type="evidence" value="ECO:0007669"/>
    <property type="project" value="UniProtKB-KW"/>
</dbReference>
<protein>
    <recommendedName>
        <fullName evidence="4">TIR domain-containing protein</fullName>
    </recommendedName>
</protein>
<keyword evidence="3" id="KW-1133">Transmembrane helix</keyword>
<dbReference type="GO" id="GO:0007165">
    <property type="term" value="P:signal transduction"/>
    <property type="evidence" value="ECO:0007669"/>
    <property type="project" value="InterPro"/>
</dbReference>
<dbReference type="PANTHER" id="PTHR32401:SF48">
    <property type="entry name" value="LEGUME LECTIN DOMAIN-CONTAINING PROTEIN"/>
    <property type="match status" value="1"/>
</dbReference>
<keyword evidence="2" id="KW-0430">Lectin</keyword>
<keyword evidence="3" id="KW-0472">Membrane</keyword>
<feature type="transmembrane region" description="Helical" evidence="3">
    <location>
        <begin position="305"/>
        <end position="328"/>
    </location>
</feature>
<evidence type="ECO:0000313" key="5">
    <source>
        <dbReference type="EMBL" id="KAG0579053.1"/>
    </source>
</evidence>
<dbReference type="InterPro" id="IPR050258">
    <property type="entry name" value="Leguminous_Lectin"/>
</dbReference>
<evidence type="ECO:0000256" key="3">
    <source>
        <dbReference type="SAM" id="Phobius"/>
    </source>
</evidence>
<keyword evidence="3" id="KW-0812">Transmembrane</keyword>
<sequence length="517" mass="58328">MASYYHLIQSTGLLLAVQIILGTDLLVQAGSTDFKFLSFNTRDRDSFLMVNDVQHDAASSSFLMNPSGVTRGARLLYNKQVRMKDSASGAVASFHTAFTFEITGPDNGTENGHIVNGDGLAFTFARYSNFSDESAGYSLCLVNSIHNGMASNRVFAVEFDTFYNDMFNWLNEPSDSHIAVDINSVNSITSYNLCRLSANRTYCRYLCNGGNFTAWIDYDSASGFLLVFFTNGSLNDISMTKPTTPVIQVNLSSQEPGFVPLAQLVDDYMYVGFSSSTGIYTELNHIKAWMFSTSFEPGNIQVTQIVIGGSVAGTVALVAIVVLSICWWKYRHPLRIFVSHTGGEKGEKKNFPIHLSNALTSSWRLKNRFRVFIDRKHLRRGTPFPDEIQRELARVDLGIVVVTREFFEGKWPMMELAEMVKLQFNEPARVRILPLFYTLKPGEIRSLLTDGMLQAKWAKMATANHPIDVQCYEDAVEKLCIENGVEYNYSDLSHEEEYIDEILKEVSRMYREMRKKP</sequence>
<dbReference type="InterPro" id="IPR001220">
    <property type="entry name" value="Legume_lectin_dom"/>
</dbReference>
<name>A0A8T0I9A7_CERPU</name>
<proteinExistence type="inferred from homology"/>
<dbReference type="PROSITE" id="PS50104">
    <property type="entry name" value="TIR"/>
    <property type="match status" value="1"/>
</dbReference>
<organism evidence="5 6">
    <name type="scientific">Ceratodon purpureus</name>
    <name type="common">Fire moss</name>
    <name type="synonym">Dicranum purpureum</name>
    <dbReference type="NCBI Taxonomy" id="3225"/>
    <lineage>
        <taxon>Eukaryota</taxon>
        <taxon>Viridiplantae</taxon>
        <taxon>Streptophyta</taxon>
        <taxon>Embryophyta</taxon>
        <taxon>Bryophyta</taxon>
        <taxon>Bryophytina</taxon>
        <taxon>Bryopsida</taxon>
        <taxon>Dicranidae</taxon>
        <taxon>Pseudoditrichales</taxon>
        <taxon>Ditrichaceae</taxon>
        <taxon>Ceratodon</taxon>
    </lineage>
</organism>
<evidence type="ECO:0000313" key="6">
    <source>
        <dbReference type="Proteomes" id="UP000822688"/>
    </source>
</evidence>
<dbReference type="EMBL" id="CM026424">
    <property type="protein sequence ID" value="KAG0579053.1"/>
    <property type="molecule type" value="Genomic_DNA"/>
</dbReference>
<dbReference type="SUPFAM" id="SSF49899">
    <property type="entry name" value="Concanavalin A-like lectins/glucanases"/>
    <property type="match status" value="1"/>
</dbReference>
<comment type="caution">
    <text evidence="5">The sequence shown here is derived from an EMBL/GenBank/DDBJ whole genome shotgun (WGS) entry which is preliminary data.</text>
</comment>